<organism evidence="2 3">
    <name type="scientific">Rhizopus delemar</name>
    <dbReference type="NCBI Taxonomy" id="936053"/>
    <lineage>
        <taxon>Eukaryota</taxon>
        <taxon>Fungi</taxon>
        <taxon>Fungi incertae sedis</taxon>
        <taxon>Mucoromycota</taxon>
        <taxon>Mucoromycotina</taxon>
        <taxon>Mucoromycetes</taxon>
        <taxon>Mucorales</taxon>
        <taxon>Mucorineae</taxon>
        <taxon>Rhizopodaceae</taxon>
        <taxon>Rhizopus</taxon>
    </lineage>
</organism>
<dbReference type="EMBL" id="JAANIU010018101">
    <property type="protein sequence ID" value="KAG1525762.1"/>
    <property type="molecule type" value="Genomic_DNA"/>
</dbReference>
<dbReference type="PANTHER" id="PTHR43303">
    <property type="entry name" value="NADPH DEHYDROGENASE C23G7.10C-RELATED"/>
    <property type="match status" value="1"/>
</dbReference>
<keyword evidence="3" id="KW-1185">Reference proteome</keyword>
<reference evidence="2 3" key="1">
    <citation type="journal article" date="2020" name="Microb. Genom.">
        <title>Genetic diversity of clinical and environmental Mucorales isolates obtained from an investigation of mucormycosis cases among solid organ transplant recipients.</title>
        <authorList>
            <person name="Nguyen M.H."/>
            <person name="Kaul D."/>
            <person name="Muto C."/>
            <person name="Cheng S.J."/>
            <person name="Richter R.A."/>
            <person name="Bruno V.M."/>
            <person name="Liu G."/>
            <person name="Beyhan S."/>
            <person name="Sundermann A.J."/>
            <person name="Mounaud S."/>
            <person name="Pasculle A.W."/>
            <person name="Nierman W.C."/>
            <person name="Driscoll E."/>
            <person name="Cumbie R."/>
            <person name="Clancy C.J."/>
            <person name="Dupont C.L."/>
        </authorList>
    </citation>
    <scope>NUCLEOTIDE SEQUENCE [LARGE SCALE GENOMIC DNA]</scope>
    <source>
        <strain evidence="2 3">GL24</strain>
    </source>
</reference>
<dbReference type="PANTHER" id="PTHR43303:SF4">
    <property type="entry name" value="NADPH DEHYDROGENASE C23G7.10C-RELATED"/>
    <property type="match status" value="1"/>
</dbReference>
<comment type="cofactor">
    <cofactor evidence="1">
        <name>FMN</name>
        <dbReference type="ChEBI" id="CHEBI:58210"/>
    </cofactor>
</comment>
<gene>
    <name evidence="2" type="ORF">G6F50_018434</name>
</gene>
<accession>A0A9P7BZ74</accession>
<sequence length="70" mass="7651">MERDEEGWDIYQSIEYAKALKKIGVDVIDVSGGGNRAKAAYSLFNFAKLYQVEMANAIKHQANIATAAVG</sequence>
<dbReference type="GO" id="GO:0010181">
    <property type="term" value="F:FMN binding"/>
    <property type="evidence" value="ECO:0007669"/>
    <property type="project" value="InterPro"/>
</dbReference>
<comment type="caution">
    <text evidence="2">The sequence shown here is derived from an EMBL/GenBank/DDBJ whole genome shotgun (WGS) entry which is preliminary data.</text>
</comment>
<dbReference type="GO" id="GO:0003959">
    <property type="term" value="F:NADPH dehydrogenase activity"/>
    <property type="evidence" value="ECO:0007669"/>
    <property type="project" value="InterPro"/>
</dbReference>
<evidence type="ECO:0000313" key="3">
    <source>
        <dbReference type="Proteomes" id="UP000740926"/>
    </source>
</evidence>
<dbReference type="InterPro" id="IPR044152">
    <property type="entry name" value="YqjM-like"/>
</dbReference>
<protein>
    <submittedName>
        <fullName evidence="2">Uncharacterized protein</fullName>
    </submittedName>
</protein>
<dbReference type="Gene3D" id="3.20.20.70">
    <property type="entry name" value="Aldolase class I"/>
    <property type="match status" value="1"/>
</dbReference>
<evidence type="ECO:0000313" key="2">
    <source>
        <dbReference type="EMBL" id="KAG1525762.1"/>
    </source>
</evidence>
<dbReference type="GO" id="GO:0050661">
    <property type="term" value="F:NADP binding"/>
    <property type="evidence" value="ECO:0007669"/>
    <property type="project" value="InterPro"/>
</dbReference>
<evidence type="ECO:0000256" key="1">
    <source>
        <dbReference type="ARBA" id="ARBA00001917"/>
    </source>
</evidence>
<dbReference type="InterPro" id="IPR013785">
    <property type="entry name" value="Aldolase_TIM"/>
</dbReference>
<proteinExistence type="predicted"/>
<name>A0A9P7BZ74_9FUNG</name>
<dbReference type="SUPFAM" id="SSF51395">
    <property type="entry name" value="FMN-linked oxidoreductases"/>
    <property type="match status" value="1"/>
</dbReference>
<dbReference type="AlphaFoldDB" id="A0A9P7BZ74"/>
<dbReference type="Proteomes" id="UP000740926">
    <property type="component" value="Unassembled WGS sequence"/>
</dbReference>